<dbReference type="PANTHER" id="PTHR45632">
    <property type="entry name" value="LD33804P"/>
    <property type="match status" value="1"/>
</dbReference>
<proteinExistence type="predicted"/>
<dbReference type="InterPro" id="IPR037293">
    <property type="entry name" value="Gal_Oxidase_central_sf"/>
</dbReference>
<dbReference type="InterPro" id="IPR006652">
    <property type="entry name" value="Kelch_1"/>
</dbReference>
<organism evidence="1">
    <name type="scientific">Uncultured Desulfatiglans sp</name>
    <dbReference type="NCBI Taxonomy" id="1748965"/>
    <lineage>
        <taxon>Bacteria</taxon>
        <taxon>Pseudomonadati</taxon>
        <taxon>Thermodesulfobacteriota</taxon>
        <taxon>Desulfobacteria</taxon>
        <taxon>Desulfatiglandales</taxon>
        <taxon>Desulfatiglandaceae</taxon>
        <taxon>Desulfatiglans</taxon>
        <taxon>environmental samples</taxon>
    </lineage>
</organism>
<dbReference type="EMBL" id="UPXX01000018">
    <property type="protein sequence ID" value="VBB43130.1"/>
    <property type="molecule type" value="Genomic_DNA"/>
</dbReference>
<accession>A0A653A512</accession>
<dbReference type="Pfam" id="PF01344">
    <property type="entry name" value="Kelch_1"/>
    <property type="match status" value="4"/>
</dbReference>
<dbReference type="SUPFAM" id="SSF117281">
    <property type="entry name" value="Kelch motif"/>
    <property type="match status" value="4"/>
</dbReference>
<gene>
    <name evidence="1" type="ORF">TRIP_B250225</name>
</gene>
<sequence>MKFETPFHGLRCFCLAVISVLLFCLLAYVPGLTYAAGPWKPVGSMQDKRFAHTATLLSDGTVLVAGGMQDNEEFAGVICSAEIYDPSSGAWERTGDMKTSRSHHTATLLPDGRVLVAGGRRAGDCNETLRSAELYDPATRTWSDAGALEQPRLEHTATLLQDGRVLVAGGSIDSMLPVAAAEIFYPKENVWSRTADLTVPRASHTATLLSDGRVFIFGGATGERKFSDETGDLYDPESERWTPSAPLTGCPVAGACAVQLPDSGGQVMVVGGAGSAGCLLQPRIYDPGNDQWIDTGAPTVYQRSQFSLSLLPDGSVLAVGGSNREGFPDSEVYQPSSAGWRSIGPMNVNRKLHTATLLPDGTVLVAGGVCGKEVLPSAEIYAPKGRLEVQRSRGLLQPRAHHTATLLPQGQILVAGGEALSRRPLNHVEVYDPAGGRWFAAAPMARARTSHSAFLLSDGNLLVCGGRIGNRPTASTEVYQTVPKNWHTVEDMRMARMDFAGTALWDGGILVSGGLGASGILFETEIFDPGSGIWMPAGEMTQPRCRHTATLLRDGRVLVAGGAGPWGPAGEAEVYDPETGSWAETNAMAFPRMGHSAVLLPDGSVLVTGGVNREGFVAPVERFDPATGLWRSAGVLSVPRTGHSSLVLRDGRVLVVGGTGAGGPAVWVEMMRPATDSWVRTCTTSDRRIGCTTTLLLNGEIMVCGGYSGPVRLSRTAERLHVESPGNGALQPYLEPVESPLEWGCALSLGGEGFRGAGFTEASGGDFRGSPANYPLVQLRHMASGVIKWLLPDPDASFTDREFRSAGVEGFPEGYAMITVFVNGSPSHSRTTRFMGPSRGCLQSRGLKQEMALRMNW</sequence>
<dbReference type="Pfam" id="PF24681">
    <property type="entry name" value="Kelch_KLHDC2_KLHL20_DRC7"/>
    <property type="match status" value="1"/>
</dbReference>
<dbReference type="InterPro" id="IPR015915">
    <property type="entry name" value="Kelch-typ_b-propeller"/>
</dbReference>
<evidence type="ECO:0000313" key="1">
    <source>
        <dbReference type="EMBL" id="VBB43130.1"/>
    </source>
</evidence>
<name>A0A653A512_UNCDX</name>
<protein>
    <submittedName>
        <fullName evidence="1">Putative Kelch repeat-containing protein</fullName>
    </submittedName>
</protein>
<reference evidence="1" key="1">
    <citation type="submission" date="2018-07" db="EMBL/GenBank/DDBJ databases">
        <authorList>
            <consortium name="Genoscope - CEA"/>
            <person name="William W."/>
        </authorList>
    </citation>
    <scope>NUCLEOTIDE SEQUENCE</scope>
    <source>
        <strain evidence="1">IK1</strain>
    </source>
</reference>
<dbReference type="SMART" id="SM00612">
    <property type="entry name" value="Kelch"/>
    <property type="match status" value="12"/>
</dbReference>
<dbReference type="PANTHER" id="PTHR45632:SF26">
    <property type="entry name" value="BTB DOMAIN-CONTAINING PROTEIN"/>
    <property type="match status" value="1"/>
</dbReference>
<dbReference type="AlphaFoldDB" id="A0A653A512"/>
<dbReference type="Gene3D" id="2.120.10.80">
    <property type="entry name" value="Kelch-type beta propeller"/>
    <property type="match status" value="2"/>
</dbReference>
<dbReference type="Gene3D" id="2.130.10.80">
    <property type="entry name" value="Galactose oxidase/kelch, beta-propeller"/>
    <property type="match status" value="5"/>
</dbReference>